<name>A0A0F9IX10_9ZZZZ</name>
<reference evidence="2" key="1">
    <citation type="journal article" date="2015" name="Nature">
        <title>Complex archaea that bridge the gap between prokaryotes and eukaryotes.</title>
        <authorList>
            <person name="Spang A."/>
            <person name="Saw J.H."/>
            <person name="Jorgensen S.L."/>
            <person name="Zaremba-Niedzwiedzka K."/>
            <person name="Martijn J."/>
            <person name="Lind A.E."/>
            <person name="van Eijk R."/>
            <person name="Schleper C."/>
            <person name="Guy L."/>
            <person name="Ettema T.J."/>
        </authorList>
    </citation>
    <scope>NUCLEOTIDE SEQUENCE</scope>
</reference>
<evidence type="ECO:0000313" key="2">
    <source>
        <dbReference type="EMBL" id="KKM24594.1"/>
    </source>
</evidence>
<gene>
    <name evidence="2" type="ORF">LCGC14_1603560</name>
</gene>
<organism evidence="2">
    <name type="scientific">marine sediment metagenome</name>
    <dbReference type="NCBI Taxonomy" id="412755"/>
    <lineage>
        <taxon>unclassified sequences</taxon>
        <taxon>metagenomes</taxon>
        <taxon>ecological metagenomes</taxon>
    </lineage>
</organism>
<dbReference type="EMBL" id="LAZR01012893">
    <property type="protein sequence ID" value="KKM24594.1"/>
    <property type="molecule type" value="Genomic_DNA"/>
</dbReference>
<evidence type="ECO:0000256" key="1">
    <source>
        <dbReference type="SAM" id="Phobius"/>
    </source>
</evidence>
<comment type="caution">
    <text evidence="2">The sequence shown here is derived from an EMBL/GenBank/DDBJ whole genome shotgun (WGS) entry which is preliminary data.</text>
</comment>
<feature type="transmembrane region" description="Helical" evidence="1">
    <location>
        <begin position="59"/>
        <end position="78"/>
    </location>
</feature>
<dbReference type="AlphaFoldDB" id="A0A0F9IX10"/>
<protein>
    <submittedName>
        <fullName evidence="2">Uncharacterized protein</fullName>
    </submittedName>
</protein>
<keyword evidence="1" id="KW-1133">Transmembrane helix</keyword>
<proteinExistence type="predicted"/>
<accession>A0A0F9IX10</accession>
<keyword evidence="1" id="KW-0472">Membrane</keyword>
<keyword evidence="1" id="KW-0812">Transmembrane</keyword>
<sequence length="82" mass="8877">MPEHDGMSEAQIANMRLDRINGDLIEFKDSIKENNVLIRGNSDKIGKTNVGVASLKSEVRIIGTLIIGLIMALIGAVVSQIM</sequence>